<proteinExistence type="predicted"/>
<feature type="region of interest" description="Disordered" evidence="1">
    <location>
        <begin position="69"/>
        <end position="107"/>
    </location>
</feature>
<dbReference type="Pfam" id="PF05380">
    <property type="entry name" value="Peptidase_A17"/>
    <property type="match status" value="1"/>
</dbReference>
<evidence type="ECO:0000313" key="2">
    <source>
        <dbReference type="EMBL" id="CAH2236957.1"/>
    </source>
</evidence>
<gene>
    <name evidence="2" type="primary">jg9453</name>
    <name evidence="2" type="ORF">PAEG_LOCUS14277</name>
</gene>
<feature type="compositionally biased region" description="Polar residues" evidence="1">
    <location>
        <begin position="77"/>
        <end position="86"/>
    </location>
</feature>
<dbReference type="PANTHER" id="PTHR47331:SF1">
    <property type="entry name" value="GAG-LIKE PROTEIN"/>
    <property type="match status" value="1"/>
</dbReference>
<dbReference type="OrthoDB" id="5983986at2759"/>
<dbReference type="InterPro" id="IPR008042">
    <property type="entry name" value="Retrotrans_Pao"/>
</dbReference>
<reference evidence="2" key="1">
    <citation type="submission" date="2022-03" db="EMBL/GenBank/DDBJ databases">
        <authorList>
            <person name="Lindestad O."/>
        </authorList>
    </citation>
    <scope>NUCLEOTIDE SEQUENCE</scope>
</reference>
<evidence type="ECO:0000256" key="1">
    <source>
        <dbReference type="SAM" id="MobiDB-lite"/>
    </source>
</evidence>
<evidence type="ECO:0000313" key="3">
    <source>
        <dbReference type="Proteomes" id="UP000838756"/>
    </source>
</evidence>
<protein>
    <submittedName>
        <fullName evidence="2">Jg9453 protein</fullName>
    </submittedName>
</protein>
<keyword evidence="3" id="KW-1185">Reference proteome</keyword>
<dbReference type="PANTHER" id="PTHR47331">
    <property type="entry name" value="PHD-TYPE DOMAIN-CONTAINING PROTEIN"/>
    <property type="match status" value="1"/>
</dbReference>
<name>A0A8S4RJH6_9NEOP</name>
<comment type="caution">
    <text evidence="2">The sequence shown here is derived from an EMBL/GenBank/DDBJ whole genome shotgun (WGS) entry which is preliminary data.</text>
</comment>
<accession>A0A8S4RJH6</accession>
<organism evidence="2 3">
    <name type="scientific">Pararge aegeria aegeria</name>
    <dbReference type="NCBI Taxonomy" id="348720"/>
    <lineage>
        <taxon>Eukaryota</taxon>
        <taxon>Metazoa</taxon>
        <taxon>Ecdysozoa</taxon>
        <taxon>Arthropoda</taxon>
        <taxon>Hexapoda</taxon>
        <taxon>Insecta</taxon>
        <taxon>Pterygota</taxon>
        <taxon>Neoptera</taxon>
        <taxon>Endopterygota</taxon>
        <taxon>Lepidoptera</taxon>
        <taxon>Glossata</taxon>
        <taxon>Ditrysia</taxon>
        <taxon>Papilionoidea</taxon>
        <taxon>Nymphalidae</taxon>
        <taxon>Satyrinae</taxon>
        <taxon>Satyrini</taxon>
        <taxon>Parargina</taxon>
        <taxon>Pararge</taxon>
    </lineage>
</organism>
<dbReference type="AlphaFoldDB" id="A0A8S4RJH6"/>
<dbReference type="EMBL" id="CAKXAJ010025241">
    <property type="protein sequence ID" value="CAH2236957.1"/>
    <property type="molecule type" value="Genomic_DNA"/>
</dbReference>
<sequence>MRNVESTIVEGQLYVFIDASHEAYSTAIFVRMERADGSTHVALTTARSRVAPLKATSILRLELQAALGAQQKEPKRNTTSNSQGKSIGQIHVLTSVADRSRVPSRRR</sequence>
<dbReference type="Proteomes" id="UP000838756">
    <property type="component" value="Unassembled WGS sequence"/>
</dbReference>